<dbReference type="InterPro" id="IPR010666">
    <property type="entry name" value="Znf_GRF"/>
</dbReference>
<evidence type="ECO:0000256" key="2">
    <source>
        <dbReference type="ARBA" id="ARBA00022771"/>
    </source>
</evidence>
<dbReference type="InterPro" id="IPR003892">
    <property type="entry name" value="CUE"/>
</dbReference>
<sequence>MQTHSQNIETLQDIFKDAEKKDLHKALRLADNDINQAIEIYLERRRNYNALKQTKITQFIESDEKGKYKVIDTATDTATDSTIGQSPKRQKIIDVAASSTFKFSTPISVQSQETPYSINNALKWSPGSTTARKNLPVLLLHDPVDVSHHTPCTLLLNVLPQELATSLLLKCLEESPSWYKYEWYLFDRLVQSTHTSAFYVRKGEGDKRDDEYYFNGKKMPEPRFFSKEMEEARLIIMDVVNKLRETRQKHPYEIQGRWEPNVAAANCYANSRGEHDDLTLLGPRPIIGSLSLGATRQFRLRRIVPSAKNPDTASRMISITLPHNSLLIMWPPCQEEWKHEVCPQAISVPHSTSGPTRINITFRHFRDDYSIDNTPKCACGLPCALRPVMKKQANYGRYFYMCYANGAEQGKTCQHFEWLDVEKKYKEWQEKEQRKAKKEEE</sequence>
<protein>
    <submittedName>
        <fullName evidence="7">2901_t:CDS:1</fullName>
    </submittedName>
</protein>
<dbReference type="GO" id="GO:0051213">
    <property type="term" value="F:dioxygenase activity"/>
    <property type="evidence" value="ECO:0007669"/>
    <property type="project" value="InterPro"/>
</dbReference>
<dbReference type="PANTHER" id="PTHR31212:SF4">
    <property type="entry name" value="ALPHA-KETOGLUTARATE-DEPENDENT DIOXYGENASE ALKB HOMOLOG 3"/>
    <property type="match status" value="1"/>
</dbReference>
<accession>A0A9N8Z121</accession>
<feature type="domain" description="CUE" evidence="5">
    <location>
        <begin position="3"/>
        <end position="46"/>
    </location>
</feature>
<evidence type="ECO:0000259" key="5">
    <source>
        <dbReference type="PROSITE" id="PS51140"/>
    </source>
</evidence>
<dbReference type="GO" id="GO:0008270">
    <property type="term" value="F:zinc ion binding"/>
    <property type="evidence" value="ECO:0007669"/>
    <property type="project" value="UniProtKB-KW"/>
</dbReference>
<dbReference type="PANTHER" id="PTHR31212">
    <property type="entry name" value="ALPHA-KETOGLUTARATE-DEPENDENT DIOXYGENASE ALKB HOMOLOG 3"/>
    <property type="match status" value="1"/>
</dbReference>
<dbReference type="Pfam" id="PF02845">
    <property type="entry name" value="CUE"/>
    <property type="match status" value="1"/>
</dbReference>
<evidence type="ECO:0000259" key="6">
    <source>
        <dbReference type="PROSITE" id="PS51999"/>
    </source>
</evidence>
<keyword evidence="1" id="KW-0479">Metal-binding</keyword>
<keyword evidence="2 4" id="KW-0863">Zinc-finger</keyword>
<dbReference type="OrthoDB" id="545910at2759"/>
<dbReference type="Pfam" id="PF13532">
    <property type="entry name" value="2OG-FeII_Oxy_2"/>
    <property type="match status" value="1"/>
</dbReference>
<keyword evidence="3" id="KW-0862">Zinc</keyword>
<gene>
    <name evidence="7" type="ORF">PBRASI_LOCUS736</name>
</gene>
<evidence type="ECO:0000313" key="7">
    <source>
        <dbReference type="EMBL" id="CAG8464008.1"/>
    </source>
</evidence>
<feature type="domain" description="GRF-type" evidence="6">
    <location>
        <begin position="377"/>
        <end position="422"/>
    </location>
</feature>
<evidence type="ECO:0000256" key="3">
    <source>
        <dbReference type="ARBA" id="ARBA00022833"/>
    </source>
</evidence>
<dbReference type="EMBL" id="CAJVPI010000040">
    <property type="protein sequence ID" value="CAG8464008.1"/>
    <property type="molecule type" value="Genomic_DNA"/>
</dbReference>
<dbReference type="Gene3D" id="2.60.120.590">
    <property type="entry name" value="Alpha-ketoglutarate-dependent dioxygenase AlkB-like"/>
    <property type="match status" value="1"/>
</dbReference>
<dbReference type="SUPFAM" id="SSF51197">
    <property type="entry name" value="Clavaminate synthase-like"/>
    <property type="match status" value="1"/>
</dbReference>
<evidence type="ECO:0000256" key="4">
    <source>
        <dbReference type="PROSITE-ProRule" id="PRU01343"/>
    </source>
</evidence>
<dbReference type="Proteomes" id="UP000789739">
    <property type="component" value="Unassembled WGS sequence"/>
</dbReference>
<dbReference type="GO" id="GO:0043130">
    <property type="term" value="F:ubiquitin binding"/>
    <property type="evidence" value="ECO:0007669"/>
    <property type="project" value="InterPro"/>
</dbReference>
<dbReference type="GO" id="GO:0006307">
    <property type="term" value="P:DNA alkylation repair"/>
    <property type="evidence" value="ECO:0007669"/>
    <property type="project" value="InterPro"/>
</dbReference>
<dbReference type="AlphaFoldDB" id="A0A9N8Z121"/>
<comment type="caution">
    <text evidence="7">The sequence shown here is derived from an EMBL/GenBank/DDBJ whole genome shotgun (WGS) entry which is preliminary data.</text>
</comment>
<dbReference type="PROSITE" id="PS51999">
    <property type="entry name" value="ZF_GRF"/>
    <property type="match status" value="1"/>
</dbReference>
<dbReference type="InterPro" id="IPR037151">
    <property type="entry name" value="AlkB-like_sf"/>
</dbReference>
<name>A0A9N8Z121_9GLOM</name>
<dbReference type="CDD" id="cd14279">
    <property type="entry name" value="CUE"/>
    <property type="match status" value="1"/>
</dbReference>
<evidence type="ECO:0000256" key="1">
    <source>
        <dbReference type="ARBA" id="ARBA00022723"/>
    </source>
</evidence>
<keyword evidence="8" id="KW-1185">Reference proteome</keyword>
<proteinExistence type="predicted"/>
<dbReference type="InterPro" id="IPR027450">
    <property type="entry name" value="AlkB-like"/>
</dbReference>
<dbReference type="InterPro" id="IPR032854">
    <property type="entry name" value="ALKBH3"/>
</dbReference>
<dbReference type="Pfam" id="PF06839">
    <property type="entry name" value="Zn_ribbon_GRF"/>
    <property type="match status" value="1"/>
</dbReference>
<evidence type="ECO:0000313" key="8">
    <source>
        <dbReference type="Proteomes" id="UP000789739"/>
    </source>
</evidence>
<dbReference type="PROSITE" id="PS51140">
    <property type="entry name" value="CUE"/>
    <property type="match status" value="1"/>
</dbReference>
<reference evidence="7" key="1">
    <citation type="submission" date="2021-06" db="EMBL/GenBank/DDBJ databases">
        <authorList>
            <person name="Kallberg Y."/>
            <person name="Tangrot J."/>
            <person name="Rosling A."/>
        </authorList>
    </citation>
    <scope>NUCLEOTIDE SEQUENCE</scope>
    <source>
        <strain evidence="7">BR232B</strain>
    </source>
</reference>
<organism evidence="7 8">
    <name type="scientific">Paraglomus brasilianum</name>
    <dbReference type="NCBI Taxonomy" id="144538"/>
    <lineage>
        <taxon>Eukaryota</taxon>
        <taxon>Fungi</taxon>
        <taxon>Fungi incertae sedis</taxon>
        <taxon>Mucoromycota</taxon>
        <taxon>Glomeromycotina</taxon>
        <taxon>Glomeromycetes</taxon>
        <taxon>Paraglomerales</taxon>
        <taxon>Paraglomeraceae</taxon>
        <taxon>Paraglomus</taxon>
    </lineage>
</organism>